<keyword evidence="2 5" id="KW-0812">Transmembrane</keyword>
<dbReference type="Pfam" id="PF04479">
    <property type="entry name" value="RTA1"/>
    <property type="match status" value="1"/>
</dbReference>
<protein>
    <submittedName>
        <fullName evidence="6">Uncharacterized protein</fullName>
    </submittedName>
</protein>
<feature type="transmembrane region" description="Helical" evidence="5">
    <location>
        <begin position="225"/>
        <end position="245"/>
    </location>
</feature>
<evidence type="ECO:0000256" key="2">
    <source>
        <dbReference type="ARBA" id="ARBA00022692"/>
    </source>
</evidence>
<proteinExistence type="predicted"/>
<evidence type="ECO:0000313" key="7">
    <source>
        <dbReference type="Proteomes" id="UP000603453"/>
    </source>
</evidence>
<keyword evidence="7" id="KW-1185">Reference proteome</keyword>
<keyword evidence="3 5" id="KW-1133">Transmembrane helix</keyword>
<comment type="subcellular location">
    <subcellularLocation>
        <location evidence="1">Membrane</location>
        <topology evidence="1">Multi-pass membrane protein</topology>
    </subcellularLocation>
</comment>
<name>A0A8H7QMA4_9FUNG</name>
<evidence type="ECO:0000256" key="1">
    <source>
        <dbReference type="ARBA" id="ARBA00004141"/>
    </source>
</evidence>
<organism evidence="6 7">
    <name type="scientific">Mucor saturninus</name>
    <dbReference type="NCBI Taxonomy" id="64648"/>
    <lineage>
        <taxon>Eukaryota</taxon>
        <taxon>Fungi</taxon>
        <taxon>Fungi incertae sedis</taxon>
        <taxon>Mucoromycota</taxon>
        <taxon>Mucoromycotina</taxon>
        <taxon>Mucoromycetes</taxon>
        <taxon>Mucorales</taxon>
        <taxon>Mucorineae</taxon>
        <taxon>Mucoraceae</taxon>
        <taxon>Mucor</taxon>
    </lineage>
</organism>
<dbReference type="PANTHER" id="PTHR31465">
    <property type="entry name" value="PROTEIN RTA1-RELATED"/>
    <property type="match status" value="1"/>
</dbReference>
<sequence>METTDPVMAFFHYRPSTSLAVMSLINFDFIAVYLATRIYMSKGPNFLYMLPVIAFIESSGFVYRAAFLGSPSFSKFIIMTIFLMIPSSVLTLVNYTTLGKIIKRSNVQSNQFFLNPAFVTWFFFIVEVLFFWVQRVIDQGNGLIVVNIISLSVHSVLFTCFVFIALYIRQSPEYVISVKNQPYAKERAIMLIIVTSTLLFIRSIYTACLYATGMEGPIGSTEWTFYIFDVSIVGLCFALHCIFFIGDYFPKKPALGSQYIPVSRFDDLDEDDMIPDQNKHIAVFNNVQSVNYSIGSEI</sequence>
<evidence type="ECO:0000313" key="6">
    <source>
        <dbReference type="EMBL" id="KAG2195284.1"/>
    </source>
</evidence>
<dbReference type="EMBL" id="JAEPRD010000174">
    <property type="protein sequence ID" value="KAG2195284.1"/>
    <property type="molecule type" value="Genomic_DNA"/>
</dbReference>
<gene>
    <name evidence="6" type="ORF">INT47_005059</name>
</gene>
<evidence type="ECO:0000256" key="3">
    <source>
        <dbReference type="ARBA" id="ARBA00022989"/>
    </source>
</evidence>
<feature type="transmembrane region" description="Helical" evidence="5">
    <location>
        <begin position="46"/>
        <end position="67"/>
    </location>
</feature>
<dbReference type="OrthoDB" id="3358017at2759"/>
<dbReference type="InterPro" id="IPR007568">
    <property type="entry name" value="RTA1"/>
</dbReference>
<comment type="caution">
    <text evidence="6">The sequence shown here is derived from an EMBL/GenBank/DDBJ whole genome shotgun (WGS) entry which is preliminary data.</text>
</comment>
<dbReference type="PANTHER" id="PTHR31465:SF1">
    <property type="entry name" value="PROTEIN RTA1-RELATED"/>
    <property type="match status" value="1"/>
</dbReference>
<evidence type="ECO:0000256" key="4">
    <source>
        <dbReference type="ARBA" id="ARBA00023136"/>
    </source>
</evidence>
<feature type="transmembrane region" description="Helical" evidence="5">
    <location>
        <begin position="144"/>
        <end position="168"/>
    </location>
</feature>
<accession>A0A8H7QMA4</accession>
<reference evidence="6" key="1">
    <citation type="submission" date="2020-12" db="EMBL/GenBank/DDBJ databases">
        <title>Metabolic potential, ecology and presence of endohyphal bacteria is reflected in genomic diversity of Mucoromycotina.</title>
        <authorList>
            <person name="Muszewska A."/>
            <person name="Okrasinska A."/>
            <person name="Steczkiewicz K."/>
            <person name="Drgas O."/>
            <person name="Orlowska M."/>
            <person name="Perlinska-Lenart U."/>
            <person name="Aleksandrzak-Piekarczyk T."/>
            <person name="Szatraj K."/>
            <person name="Zielenkiewicz U."/>
            <person name="Pilsyk S."/>
            <person name="Malc E."/>
            <person name="Mieczkowski P."/>
            <person name="Kruszewska J.S."/>
            <person name="Biernat P."/>
            <person name="Pawlowska J."/>
        </authorList>
    </citation>
    <scope>NUCLEOTIDE SEQUENCE</scope>
    <source>
        <strain evidence="6">WA0000017839</strain>
    </source>
</reference>
<keyword evidence="4 5" id="KW-0472">Membrane</keyword>
<feature type="transmembrane region" description="Helical" evidence="5">
    <location>
        <begin position="113"/>
        <end position="132"/>
    </location>
</feature>
<dbReference type="AlphaFoldDB" id="A0A8H7QMA4"/>
<feature type="transmembrane region" description="Helical" evidence="5">
    <location>
        <begin position="73"/>
        <end position="93"/>
    </location>
</feature>
<evidence type="ECO:0000256" key="5">
    <source>
        <dbReference type="SAM" id="Phobius"/>
    </source>
</evidence>
<dbReference type="Proteomes" id="UP000603453">
    <property type="component" value="Unassembled WGS sequence"/>
</dbReference>
<feature type="transmembrane region" description="Helical" evidence="5">
    <location>
        <begin position="20"/>
        <end position="39"/>
    </location>
</feature>
<dbReference type="GO" id="GO:0016020">
    <property type="term" value="C:membrane"/>
    <property type="evidence" value="ECO:0007669"/>
    <property type="project" value="UniProtKB-SubCell"/>
</dbReference>
<feature type="transmembrane region" description="Helical" evidence="5">
    <location>
        <begin position="189"/>
        <end position="213"/>
    </location>
</feature>